<dbReference type="EMBL" id="CP063458">
    <property type="protein sequence ID" value="QOV87936.1"/>
    <property type="molecule type" value="Genomic_DNA"/>
</dbReference>
<gene>
    <name evidence="1" type="ORF">IPV69_16885</name>
</gene>
<proteinExistence type="predicted"/>
<evidence type="ECO:0000313" key="1">
    <source>
        <dbReference type="EMBL" id="QOV87936.1"/>
    </source>
</evidence>
<dbReference type="AlphaFoldDB" id="A0A7M2WR36"/>
<name>A0A7M2WR36_9BACT</name>
<accession>A0A7M2WR36</accession>
<keyword evidence="2" id="KW-1185">Reference proteome</keyword>
<dbReference type="RefSeq" id="WP_206290851.1">
    <property type="nucleotide sequence ID" value="NZ_CP063458.1"/>
</dbReference>
<organism evidence="1 2">
    <name type="scientific">Humisphaera borealis</name>
    <dbReference type="NCBI Taxonomy" id="2807512"/>
    <lineage>
        <taxon>Bacteria</taxon>
        <taxon>Pseudomonadati</taxon>
        <taxon>Planctomycetota</taxon>
        <taxon>Phycisphaerae</taxon>
        <taxon>Tepidisphaerales</taxon>
        <taxon>Tepidisphaeraceae</taxon>
        <taxon>Humisphaera</taxon>
    </lineage>
</organism>
<dbReference type="Proteomes" id="UP000593765">
    <property type="component" value="Chromosome"/>
</dbReference>
<evidence type="ECO:0000313" key="2">
    <source>
        <dbReference type="Proteomes" id="UP000593765"/>
    </source>
</evidence>
<reference evidence="1 2" key="1">
    <citation type="submission" date="2020-10" db="EMBL/GenBank/DDBJ databases">
        <title>Wide distribution of Phycisphaera-like planctomycetes from WD2101 soil group in peatlands and genome analysis of the first cultivated representative.</title>
        <authorList>
            <person name="Dedysh S.N."/>
            <person name="Beletsky A.V."/>
            <person name="Ivanova A."/>
            <person name="Kulichevskaya I.S."/>
            <person name="Suzina N.E."/>
            <person name="Philippov D.A."/>
            <person name="Rakitin A.L."/>
            <person name="Mardanov A.V."/>
            <person name="Ravin N.V."/>
        </authorList>
    </citation>
    <scope>NUCLEOTIDE SEQUENCE [LARGE SCALE GENOMIC DNA]</scope>
    <source>
        <strain evidence="1 2">M1803</strain>
    </source>
</reference>
<protein>
    <submittedName>
        <fullName evidence="1">Uncharacterized protein</fullName>
    </submittedName>
</protein>
<dbReference type="KEGG" id="hbs:IPV69_16885"/>
<sequence>MPPTPVEPLESRTLFAAGPLLTSAIFVGDYNAITAVVIGFDRALDPTTAQDLKNYKLFGTRNNHRVDDLRFAAASYNATDFTVTLTRTDLFSLRFFRHMRIEISGNKTGDVADVSGNLVDGNRDGTSGGNVRFTLDVRRRRGLAYKDDDGDRVKLKARGAEGRRPLYSLSYKGTIHQLWLDGTNNTLLGTIKATKKSDGIVHIGRVVLVHPSNVNALPAEFVVGQTVSDGQAPVDPLIRTF</sequence>